<evidence type="ECO:0000313" key="1">
    <source>
        <dbReference type="EMBL" id="AMJ98569.1"/>
    </source>
</evidence>
<gene>
    <name evidence="1" type="ORF">AVL55_10535</name>
</gene>
<sequence length="74" mass="8536">MGKTMTKDRAESILREWDGIIINDKRLFCNKAHISSSPSRDEVSSEDEVTLDGGFSAEELEAIAYWLRNRNQFR</sequence>
<proteinExistence type="predicted"/>
<dbReference type="AlphaFoldDB" id="A0A126Q282"/>
<evidence type="ECO:0000313" key="2">
    <source>
        <dbReference type="Proteomes" id="UP000063991"/>
    </source>
</evidence>
<accession>A0A126Q282</accession>
<name>A0A126Q282_ALTMA</name>
<dbReference type="EMBL" id="CP014323">
    <property type="protein sequence ID" value="AMJ98569.1"/>
    <property type="molecule type" value="Genomic_DNA"/>
</dbReference>
<dbReference type="Proteomes" id="UP000063991">
    <property type="component" value="Chromosome"/>
</dbReference>
<protein>
    <submittedName>
        <fullName evidence="1">Uncharacterized protein</fullName>
    </submittedName>
</protein>
<organism evidence="1 2">
    <name type="scientific">Alteromonas macleodii</name>
    <name type="common">Pseudoalteromonas macleodii</name>
    <dbReference type="NCBI Taxonomy" id="28108"/>
    <lineage>
        <taxon>Bacteria</taxon>
        <taxon>Pseudomonadati</taxon>
        <taxon>Pseudomonadota</taxon>
        <taxon>Gammaproteobacteria</taxon>
        <taxon>Alteromonadales</taxon>
        <taxon>Alteromonadaceae</taxon>
        <taxon>Alteromonas/Salinimonas group</taxon>
        <taxon>Alteromonas</taxon>
    </lineage>
</organism>
<reference evidence="1 2" key="1">
    <citation type="submission" date="2015-12" db="EMBL/GenBank/DDBJ databases">
        <authorList>
            <person name="Shamseldin A."/>
            <person name="Moawad H."/>
            <person name="Abd El-Rahim W.M."/>
            <person name="Sadowsky M.J."/>
        </authorList>
    </citation>
    <scope>NUCLEOTIDE SEQUENCE [LARGE SCALE GENOMIC DNA]</scope>
    <source>
        <strain evidence="1 2">D7</strain>
    </source>
</reference>